<proteinExistence type="inferred from homology"/>
<dbReference type="AlphaFoldDB" id="A0A1T4LAB8"/>
<evidence type="ECO:0000256" key="1">
    <source>
        <dbReference type="ARBA" id="ARBA00004442"/>
    </source>
</evidence>
<evidence type="ECO:0000313" key="8">
    <source>
        <dbReference type="EMBL" id="SJZ51636.1"/>
    </source>
</evidence>
<comment type="similarity">
    <text evidence="2">Belongs to the SusD family.</text>
</comment>
<keyword evidence="5" id="KW-0998">Cell outer membrane</keyword>
<dbReference type="Gene3D" id="1.25.40.390">
    <property type="match status" value="1"/>
</dbReference>
<dbReference type="Pfam" id="PF07980">
    <property type="entry name" value="SusD_RagB"/>
    <property type="match status" value="1"/>
</dbReference>
<dbReference type="STRING" id="28136.SAMN02745202_00354"/>
<dbReference type="InterPro" id="IPR012944">
    <property type="entry name" value="SusD_RagB_dom"/>
</dbReference>
<feature type="domain" description="RagB/SusD" evidence="6">
    <location>
        <begin position="273"/>
        <end position="507"/>
    </location>
</feature>
<dbReference type="RefSeq" id="WP_078805437.1">
    <property type="nucleotide sequence ID" value="NZ_FUXK01000003.1"/>
</dbReference>
<dbReference type="PROSITE" id="PS51257">
    <property type="entry name" value="PROKAR_LIPOPROTEIN"/>
    <property type="match status" value="1"/>
</dbReference>
<feature type="domain" description="SusD-like N-terminal" evidence="7">
    <location>
        <begin position="103"/>
        <end position="231"/>
    </location>
</feature>
<dbReference type="Proteomes" id="UP000190065">
    <property type="component" value="Unassembled WGS sequence"/>
</dbReference>
<comment type="subcellular location">
    <subcellularLocation>
        <location evidence="1">Cell outer membrane</location>
    </subcellularLocation>
</comment>
<evidence type="ECO:0000256" key="3">
    <source>
        <dbReference type="ARBA" id="ARBA00022729"/>
    </source>
</evidence>
<evidence type="ECO:0000259" key="7">
    <source>
        <dbReference type="Pfam" id="PF14322"/>
    </source>
</evidence>
<dbReference type="EMBL" id="FUXK01000003">
    <property type="protein sequence ID" value="SJZ51636.1"/>
    <property type="molecule type" value="Genomic_DNA"/>
</dbReference>
<name>A0A1T4LAB8_9BACT</name>
<evidence type="ECO:0000256" key="2">
    <source>
        <dbReference type="ARBA" id="ARBA00006275"/>
    </source>
</evidence>
<keyword evidence="3" id="KW-0732">Signal</keyword>
<dbReference type="Pfam" id="PF14322">
    <property type="entry name" value="SusD-like_3"/>
    <property type="match status" value="1"/>
</dbReference>
<protein>
    <submittedName>
        <fullName evidence="8">Starch-binding associating with outer membrane</fullName>
    </submittedName>
</protein>
<evidence type="ECO:0000259" key="6">
    <source>
        <dbReference type="Pfam" id="PF07980"/>
    </source>
</evidence>
<dbReference type="InterPro" id="IPR033985">
    <property type="entry name" value="SusD-like_N"/>
</dbReference>
<sequence length="507" mass="57414">MKTKYILSIGMLVGSALTSCTDLNERLYDKVSMNDYGKNQSEVSTIVGGAYATLRGYGSGTQEGNGVNCYPTCEYVFFTTECASDEACIPTRGTDWYDGGRYQQLQTHTWDANNTGVLSLWRYNFTGVTKINGMIYQVEQSTLSAEQKKVVEAELRGLRAYYYYNLLDNFGNVPISTDFTDKTLPANSSRKEVFNFVEQELKAVIPLLPSGIQYSKFTQNVAYTLLARLYLNAEVYTGTPRWQDCLNACDKVKGFSLTSNYKASFAIKNENSPEIIFAIPYDHKQGTVGNYLASMTYHYNQKLAFDPTGKYQWCGNGICAQPGLYSSFEANDVRRNCLLIGQQYNAATGAPVLMDNGDPLNYTETIGDFTKAAQNEGARLDKYEWSPNDQWERDNDWVLMRYAEVLMMQAEANFRLGYMQNALDAINTIRHRAGLNDLATLTLDDLDKEWQHEFVFEGLRRTTNIRFGDFFKAWWAKPAEADKHTALFPIPHDELAKNSNLKQNPGY</sequence>
<accession>A0A1T4LAB8</accession>
<evidence type="ECO:0000313" key="9">
    <source>
        <dbReference type="Proteomes" id="UP000190065"/>
    </source>
</evidence>
<reference evidence="8 9" key="1">
    <citation type="submission" date="2017-02" db="EMBL/GenBank/DDBJ databases">
        <authorList>
            <person name="Peterson S.W."/>
        </authorList>
    </citation>
    <scope>NUCLEOTIDE SEQUENCE [LARGE SCALE GENOMIC DNA]</scope>
    <source>
        <strain evidence="8 9">ATCC 43324</strain>
    </source>
</reference>
<dbReference type="GO" id="GO:0009279">
    <property type="term" value="C:cell outer membrane"/>
    <property type="evidence" value="ECO:0007669"/>
    <property type="project" value="UniProtKB-SubCell"/>
</dbReference>
<organism evidence="8 9">
    <name type="scientific">Segatella oulorum</name>
    <dbReference type="NCBI Taxonomy" id="28136"/>
    <lineage>
        <taxon>Bacteria</taxon>
        <taxon>Pseudomonadati</taxon>
        <taxon>Bacteroidota</taxon>
        <taxon>Bacteroidia</taxon>
        <taxon>Bacteroidales</taxon>
        <taxon>Prevotellaceae</taxon>
        <taxon>Segatella</taxon>
    </lineage>
</organism>
<dbReference type="eggNOG" id="COG3637">
    <property type="taxonomic scope" value="Bacteria"/>
</dbReference>
<keyword evidence="4" id="KW-0472">Membrane</keyword>
<evidence type="ECO:0000256" key="4">
    <source>
        <dbReference type="ARBA" id="ARBA00023136"/>
    </source>
</evidence>
<dbReference type="InterPro" id="IPR011990">
    <property type="entry name" value="TPR-like_helical_dom_sf"/>
</dbReference>
<evidence type="ECO:0000256" key="5">
    <source>
        <dbReference type="ARBA" id="ARBA00023237"/>
    </source>
</evidence>
<dbReference type="SUPFAM" id="SSF48452">
    <property type="entry name" value="TPR-like"/>
    <property type="match status" value="1"/>
</dbReference>
<gene>
    <name evidence="8" type="ORF">SAMN02745202_00354</name>
</gene>